<feature type="transmembrane region" description="Helical" evidence="12">
    <location>
        <begin position="128"/>
        <end position="149"/>
    </location>
</feature>
<dbReference type="RefSeq" id="WP_270123504.1">
    <property type="nucleotide sequence ID" value="NZ_JAPZVQ010000013.1"/>
</dbReference>
<reference evidence="13" key="1">
    <citation type="submission" date="2022-12" db="EMBL/GenBank/DDBJ databases">
        <title>Gycomyces niveus sp.nov., a novel actinomycete isolated from soil in Shouguang.</title>
        <authorList>
            <person name="Yang X."/>
        </authorList>
    </citation>
    <scope>NUCLEOTIDE SEQUENCE</scope>
    <source>
        <strain evidence="13">DSM 44724</strain>
    </source>
</reference>
<keyword evidence="3 12" id="KW-0812">Transmembrane</keyword>
<dbReference type="InterPro" id="IPR050450">
    <property type="entry name" value="COX15/CtaA_HemeA_synthase"/>
</dbReference>
<evidence type="ECO:0000313" key="14">
    <source>
        <dbReference type="Proteomes" id="UP001145799"/>
    </source>
</evidence>
<dbReference type="GO" id="GO:0016491">
    <property type="term" value="F:oxidoreductase activity"/>
    <property type="evidence" value="ECO:0007669"/>
    <property type="project" value="UniProtKB-KW"/>
</dbReference>
<evidence type="ECO:0000256" key="4">
    <source>
        <dbReference type="ARBA" id="ARBA00022723"/>
    </source>
</evidence>
<evidence type="ECO:0000256" key="6">
    <source>
        <dbReference type="ARBA" id="ARBA00023002"/>
    </source>
</evidence>
<evidence type="ECO:0000256" key="12">
    <source>
        <dbReference type="SAM" id="Phobius"/>
    </source>
</evidence>
<feature type="non-terminal residue" evidence="13">
    <location>
        <position position="357"/>
    </location>
</feature>
<comment type="subcellular location">
    <subcellularLocation>
        <location evidence="1">Membrane</location>
        <topology evidence="1">Multi-pass membrane protein</topology>
    </subcellularLocation>
</comment>
<feature type="transmembrane region" description="Helical" evidence="12">
    <location>
        <begin position="212"/>
        <end position="231"/>
    </location>
</feature>
<keyword evidence="7" id="KW-0408">Iron</keyword>
<dbReference type="GO" id="GO:0016020">
    <property type="term" value="C:membrane"/>
    <property type="evidence" value="ECO:0007669"/>
    <property type="project" value="UniProtKB-SubCell"/>
</dbReference>
<evidence type="ECO:0000256" key="10">
    <source>
        <dbReference type="ARBA" id="ARBA00023157"/>
    </source>
</evidence>
<keyword evidence="4" id="KW-0479">Metal-binding</keyword>
<dbReference type="PANTHER" id="PTHR35457">
    <property type="entry name" value="HEME A SYNTHASE"/>
    <property type="match status" value="1"/>
</dbReference>
<keyword evidence="5 12" id="KW-1133">Transmembrane helix</keyword>
<feature type="transmembrane region" description="Helical" evidence="12">
    <location>
        <begin position="268"/>
        <end position="288"/>
    </location>
</feature>
<keyword evidence="9 12" id="KW-0472">Membrane</keyword>
<dbReference type="Proteomes" id="UP001145799">
    <property type="component" value="Unassembled WGS sequence"/>
</dbReference>
<keyword evidence="2" id="KW-1003">Cell membrane</keyword>
<evidence type="ECO:0000256" key="1">
    <source>
        <dbReference type="ARBA" id="ARBA00004141"/>
    </source>
</evidence>
<sequence length="357" mass="37943">MNLLQRWFGAPGAVRRWALASVIANVGIIVTGGAVRLTESGLGCPEWPKCTTDSLVATPEMGIYGAIEFGNRVLTWVLVAIAIGALVAAWRRIPQRSSLVKLAFGACLYVPVQAILGGITVWTGLNPWVVGAHFLASIPLVALSVALYVRSGEPDGDVVPLVPHPVRLLARGLVGVAFAVIVLGVVVTGSGPHAGDADTPRNGLDPALMSQFHADLVWLLVGLTVALIAALHAVKAPNAAMRAAYTLLVVELLQGVIGYTQYYLDLPVILVGLHMLGAGVLWVAAVLVPFSLRKREPQADAIPLHYEIHGDREGDRGAQHRDVRAEAVERGEPVGPLAFDRRPALHLHAELGEERDG</sequence>
<evidence type="ECO:0000256" key="11">
    <source>
        <dbReference type="ARBA" id="ARBA00023444"/>
    </source>
</evidence>
<dbReference type="Pfam" id="PF02628">
    <property type="entry name" value="COX15-CtaA"/>
    <property type="match status" value="1"/>
</dbReference>
<comment type="pathway">
    <text evidence="11">Porphyrin-containing compound metabolism.</text>
</comment>
<dbReference type="GO" id="GO:0006784">
    <property type="term" value="P:heme A biosynthetic process"/>
    <property type="evidence" value="ECO:0007669"/>
    <property type="project" value="InterPro"/>
</dbReference>
<feature type="transmembrane region" description="Helical" evidence="12">
    <location>
        <begin position="73"/>
        <end position="90"/>
    </location>
</feature>
<keyword evidence="8" id="KW-0350">Heme biosynthesis</keyword>
<evidence type="ECO:0000256" key="8">
    <source>
        <dbReference type="ARBA" id="ARBA00023133"/>
    </source>
</evidence>
<proteinExistence type="predicted"/>
<dbReference type="PANTHER" id="PTHR35457:SF1">
    <property type="entry name" value="HEME A SYNTHASE"/>
    <property type="match status" value="1"/>
</dbReference>
<dbReference type="InterPro" id="IPR003780">
    <property type="entry name" value="COX15/CtaA_fam"/>
</dbReference>
<evidence type="ECO:0000313" key="13">
    <source>
        <dbReference type="EMBL" id="MDA1387007.1"/>
    </source>
</evidence>
<name>A0A9X3PPT1_9ACTN</name>
<evidence type="ECO:0000256" key="5">
    <source>
        <dbReference type="ARBA" id="ARBA00022989"/>
    </source>
</evidence>
<dbReference type="GO" id="GO:0046872">
    <property type="term" value="F:metal ion binding"/>
    <property type="evidence" value="ECO:0007669"/>
    <property type="project" value="UniProtKB-KW"/>
</dbReference>
<feature type="transmembrane region" description="Helical" evidence="12">
    <location>
        <begin position="169"/>
        <end position="192"/>
    </location>
</feature>
<keyword evidence="6" id="KW-0560">Oxidoreductase</keyword>
<dbReference type="AlphaFoldDB" id="A0A9X3PPT1"/>
<evidence type="ECO:0000256" key="7">
    <source>
        <dbReference type="ARBA" id="ARBA00023004"/>
    </source>
</evidence>
<feature type="transmembrane region" description="Helical" evidence="12">
    <location>
        <begin position="102"/>
        <end position="122"/>
    </location>
</feature>
<evidence type="ECO:0000256" key="3">
    <source>
        <dbReference type="ARBA" id="ARBA00022692"/>
    </source>
</evidence>
<keyword evidence="10" id="KW-1015">Disulfide bond</keyword>
<protein>
    <submittedName>
        <fullName evidence="13">COX15/CtaA family protein</fullName>
    </submittedName>
</protein>
<evidence type="ECO:0000256" key="2">
    <source>
        <dbReference type="ARBA" id="ARBA00022475"/>
    </source>
</evidence>
<feature type="transmembrane region" description="Helical" evidence="12">
    <location>
        <begin position="243"/>
        <end position="262"/>
    </location>
</feature>
<evidence type="ECO:0000256" key="9">
    <source>
        <dbReference type="ARBA" id="ARBA00023136"/>
    </source>
</evidence>
<comment type="caution">
    <text evidence="13">The sequence shown here is derived from an EMBL/GenBank/DDBJ whole genome shotgun (WGS) entry which is preliminary data.</text>
</comment>
<gene>
    <name evidence="13" type="ORF">O2L01_18560</name>
</gene>
<dbReference type="EMBL" id="JAPZVQ010000013">
    <property type="protein sequence ID" value="MDA1387007.1"/>
    <property type="molecule type" value="Genomic_DNA"/>
</dbReference>
<accession>A0A9X3PPT1</accession>
<organism evidence="13 14">
    <name type="scientific">Glycomyces lechevalierae</name>
    <dbReference type="NCBI Taxonomy" id="256034"/>
    <lineage>
        <taxon>Bacteria</taxon>
        <taxon>Bacillati</taxon>
        <taxon>Actinomycetota</taxon>
        <taxon>Actinomycetes</taxon>
        <taxon>Glycomycetales</taxon>
        <taxon>Glycomycetaceae</taxon>
        <taxon>Glycomyces</taxon>
    </lineage>
</organism>